<evidence type="ECO:0000313" key="6">
    <source>
        <dbReference type="Proteomes" id="UP000617355"/>
    </source>
</evidence>
<evidence type="ECO:0000256" key="2">
    <source>
        <dbReference type="ARBA" id="ARBA00023169"/>
    </source>
</evidence>
<feature type="domain" description="Bacterial sugar transferase" evidence="4">
    <location>
        <begin position="5"/>
        <end position="198"/>
    </location>
</feature>
<keyword evidence="3" id="KW-0472">Membrane</keyword>
<evidence type="ECO:0000256" key="1">
    <source>
        <dbReference type="ARBA" id="ARBA00006464"/>
    </source>
</evidence>
<dbReference type="RefSeq" id="WP_188527529.1">
    <property type="nucleotide sequence ID" value="NZ_BMGI01000003.1"/>
</dbReference>
<dbReference type="GO" id="GO:0016740">
    <property type="term" value="F:transferase activity"/>
    <property type="evidence" value="ECO:0007669"/>
    <property type="project" value="UniProtKB-KW"/>
</dbReference>
<comment type="similarity">
    <text evidence="1">Belongs to the bacterial sugar transferase family.</text>
</comment>
<comment type="caution">
    <text evidence="5">The sequence shown here is derived from an EMBL/GenBank/DDBJ whole genome shotgun (WGS) entry which is preliminary data.</text>
</comment>
<keyword evidence="6" id="KW-1185">Reference proteome</keyword>
<evidence type="ECO:0000256" key="3">
    <source>
        <dbReference type="SAM" id="Phobius"/>
    </source>
</evidence>
<gene>
    <name evidence="5" type="primary">wcaJ</name>
    <name evidence="5" type="ORF">GCM10011358_20180</name>
</gene>
<dbReference type="EMBL" id="BMGI01000003">
    <property type="protein sequence ID" value="GGD36325.1"/>
    <property type="molecule type" value="Genomic_DNA"/>
</dbReference>
<protein>
    <submittedName>
        <fullName evidence="5">Sugar transferase</fullName>
    </submittedName>
</protein>
<keyword evidence="3" id="KW-1133">Transmembrane helix</keyword>
<name>A0ABQ1QP78_9RHOB</name>
<evidence type="ECO:0000313" key="5">
    <source>
        <dbReference type="EMBL" id="GGD36325.1"/>
    </source>
</evidence>
<dbReference type="Pfam" id="PF02397">
    <property type="entry name" value="Bac_transf"/>
    <property type="match status" value="1"/>
</dbReference>
<dbReference type="PANTHER" id="PTHR30576:SF20">
    <property type="entry name" value="QUINOVOSAMINEPHOSPHOTRANSFERAE-RELATED"/>
    <property type="match status" value="1"/>
</dbReference>
<dbReference type="InterPro" id="IPR003362">
    <property type="entry name" value="Bact_transf"/>
</dbReference>
<keyword evidence="5" id="KW-0808">Transferase</keyword>
<keyword evidence="2" id="KW-0270">Exopolysaccharide synthesis</keyword>
<feature type="transmembrane region" description="Helical" evidence="3">
    <location>
        <begin position="12"/>
        <end position="33"/>
    </location>
</feature>
<reference evidence="6" key="1">
    <citation type="journal article" date="2019" name="Int. J. Syst. Evol. Microbiol.">
        <title>The Global Catalogue of Microorganisms (GCM) 10K type strain sequencing project: providing services to taxonomists for standard genome sequencing and annotation.</title>
        <authorList>
            <consortium name="The Broad Institute Genomics Platform"/>
            <consortium name="The Broad Institute Genome Sequencing Center for Infectious Disease"/>
            <person name="Wu L."/>
            <person name="Ma J."/>
        </authorList>
    </citation>
    <scope>NUCLEOTIDE SEQUENCE [LARGE SCALE GENOMIC DNA]</scope>
    <source>
        <strain evidence="6">CGMCC 1.12922</strain>
    </source>
</reference>
<dbReference type="PANTHER" id="PTHR30576">
    <property type="entry name" value="COLANIC BIOSYNTHESIS UDP-GLUCOSE LIPID CARRIER TRANSFERASE"/>
    <property type="match status" value="1"/>
</dbReference>
<accession>A0ABQ1QP78</accession>
<evidence type="ECO:0000259" key="4">
    <source>
        <dbReference type="Pfam" id="PF02397"/>
    </source>
</evidence>
<dbReference type="Proteomes" id="UP000617355">
    <property type="component" value="Unassembled WGS sequence"/>
</dbReference>
<proteinExistence type="inferred from homology"/>
<organism evidence="5 6">
    <name type="scientific">Sinisalibacter lacisalsi</name>
    <dbReference type="NCBI Taxonomy" id="1526570"/>
    <lineage>
        <taxon>Bacteria</taxon>
        <taxon>Pseudomonadati</taxon>
        <taxon>Pseudomonadota</taxon>
        <taxon>Alphaproteobacteria</taxon>
        <taxon>Rhodobacterales</taxon>
        <taxon>Roseobacteraceae</taxon>
        <taxon>Sinisalibacter</taxon>
    </lineage>
</organism>
<sequence length="208" mass="24462">MTFGKRLTDLVLALVMFVVLLPLMVVIGLAVLVRDGPPIFYGHRRVSRPGKEFTLWKFRTMRRVRNDHGVSGGHKRRRVTPLGRFLRHHRLDEFPQLINVIRGDISFVGPRPPDPRYVEMFPELYAEVLKMRPGITGLATLSYHKHEERLLSKCRTAAETEEVYTRRCVPRKAQLDMLYAEHRTFCYDILLMLRTVFRSLPLHLSRWR</sequence>
<keyword evidence="3" id="KW-0812">Transmembrane</keyword>